<gene>
    <name evidence="4" type="ORF">HDF16_002858</name>
</gene>
<dbReference type="GO" id="GO:0016651">
    <property type="term" value="F:oxidoreductase activity, acting on NAD(P)H"/>
    <property type="evidence" value="ECO:0007669"/>
    <property type="project" value="TreeGrafter"/>
</dbReference>
<dbReference type="PANTHER" id="PTHR48106">
    <property type="entry name" value="QUINONE OXIDOREDUCTASE PIG3-RELATED"/>
    <property type="match status" value="1"/>
</dbReference>
<dbReference type="AlphaFoldDB" id="A0A7W8E4C1"/>
<dbReference type="Proteomes" id="UP000540989">
    <property type="component" value="Unassembled WGS sequence"/>
</dbReference>
<dbReference type="GO" id="GO:0070402">
    <property type="term" value="F:NADPH binding"/>
    <property type="evidence" value="ECO:0007669"/>
    <property type="project" value="TreeGrafter"/>
</dbReference>
<dbReference type="Pfam" id="PF08240">
    <property type="entry name" value="ADH_N"/>
    <property type="match status" value="1"/>
</dbReference>
<dbReference type="SUPFAM" id="SSF50129">
    <property type="entry name" value="GroES-like"/>
    <property type="match status" value="1"/>
</dbReference>
<keyword evidence="2" id="KW-0560">Oxidoreductase</keyword>
<dbReference type="SMART" id="SM00829">
    <property type="entry name" value="PKS_ER"/>
    <property type="match status" value="1"/>
</dbReference>
<dbReference type="SUPFAM" id="SSF51735">
    <property type="entry name" value="NAD(P)-binding Rossmann-fold domains"/>
    <property type="match status" value="1"/>
</dbReference>
<evidence type="ECO:0000259" key="3">
    <source>
        <dbReference type="SMART" id="SM00829"/>
    </source>
</evidence>
<dbReference type="InterPro" id="IPR036291">
    <property type="entry name" value="NAD(P)-bd_dom_sf"/>
</dbReference>
<organism evidence="4 5">
    <name type="scientific">Granulicella aggregans</name>
    <dbReference type="NCBI Taxonomy" id="474949"/>
    <lineage>
        <taxon>Bacteria</taxon>
        <taxon>Pseudomonadati</taxon>
        <taxon>Acidobacteriota</taxon>
        <taxon>Terriglobia</taxon>
        <taxon>Terriglobales</taxon>
        <taxon>Acidobacteriaceae</taxon>
        <taxon>Granulicella</taxon>
    </lineage>
</organism>
<comment type="caution">
    <text evidence="4">The sequence shown here is derived from an EMBL/GenBank/DDBJ whole genome shotgun (WGS) entry which is preliminary data.</text>
</comment>
<dbReference type="Gene3D" id="3.90.180.10">
    <property type="entry name" value="Medium-chain alcohol dehydrogenases, catalytic domain"/>
    <property type="match status" value="1"/>
</dbReference>
<dbReference type="InterPro" id="IPR011032">
    <property type="entry name" value="GroES-like_sf"/>
</dbReference>
<keyword evidence="1" id="KW-0521">NADP</keyword>
<accession>A0A7W8E4C1</accession>
<dbReference type="Pfam" id="PF13602">
    <property type="entry name" value="ADH_zinc_N_2"/>
    <property type="match status" value="1"/>
</dbReference>
<protein>
    <submittedName>
        <fullName evidence="4">NADPH:quinone reductase-like Zn-dependent oxidoreductase</fullName>
    </submittedName>
</protein>
<evidence type="ECO:0000313" key="4">
    <source>
        <dbReference type="EMBL" id="MBB5058144.1"/>
    </source>
</evidence>
<feature type="domain" description="Enoyl reductase (ER)" evidence="3">
    <location>
        <begin position="10"/>
        <end position="300"/>
    </location>
</feature>
<evidence type="ECO:0000256" key="1">
    <source>
        <dbReference type="ARBA" id="ARBA00022857"/>
    </source>
</evidence>
<dbReference type="InterPro" id="IPR020843">
    <property type="entry name" value="ER"/>
</dbReference>
<dbReference type="Gene3D" id="3.40.50.720">
    <property type="entry name" value="NAD(P)-binding Rossmann-like Domain"/>
    <property type="match status" value="1"/>
</dbReference>
<evidence type="ECO:0000256" key="2">
    <source>
        <dbReference type="ARBA" id="ARBA00023002"/>
    </source>
</evidence>
<keyword evidence="5" id="KW-1185">Reference proteome</keyword>
<evidence type="ECO:0000313" key="5">
    <source>
        <dbReference type="Proteomes" id="UP000540989"/>
    </source>
</evidence>
<proteinExistence type="predicted"/>
<name>A0A7W8E4C1_9BACT</name>
<reference evidence="4 5" key="1">
    <citation type="submission" date="2020-08" db="EMBL/GenBank/DDBJ databases">
        <title>Genomic Encyclopedia of Type Strains, Phase IV (KMG-V): Genome sequencing to study the core and pangenomes of soil and plant-associated prokaryotes.</title>
        <authorList>
            <person name="Whitman W."/>
        </authorList>
    </citation>
    <scope>NUCLEOTIDE SEQUENCE [LARGE SCALE GENOMIC DNA]</scope>
    <source>
        <strain evidence="4 5">M8UP14</strain>
    </source>
</reference>
<sequence length="302" mass="31143">MKAVVLHEYGGPSKLKYEDFEDPKPGPGEVLVRVAATSVNPVDYKMRTGAAKERFPVNFPGILGRDVSGLVREVGEGVTGFAPAQRVMALAHATYAELTVVKADELTLVPEGLDLVEAAALPLVSLTGEQLISRGTGIKQGETVLISGAMGSVGRAAIFTAKKAGATVIAGVKKAQLDAAKELSADEVVALDDKEAMSKVGFMDAVADTVGGETGEMLLSKVKQGGVFASVVGPPPGAKLHPTVKIVPVMAVPDPAKLGEMAAEVVAGRYKIPIDRMLPLAEAADGQIAAEKGGIGKVLLLT</sequence>
<dbReference type="EMBL" id="JACHIP010000004">
    <property type="protein sequence ID" value="MBB5058144.1"/>
    <property type="molecule type" value="Genomic_DNA"/>
</dbReference>
<dbReference type="CDD" id="cd05289">
    <property type="entry name" value="MDR_like_2"/>
    <property type="match status" value="1"/>
</dbReference>
<dbReference type="RefSeq" id="WP_184217602.1">
    <property type="nucleotide sequence ID" value="NZ_JACHIP010000004.1"/>
</dbReference>
<dbReference type="InterPro" id="IPR013154">
    <property type="entry name" value="ADH-like_N"/>
</dbReference>